<dbReference type="Pfam" id="PF21678">
    <property type="entry name" value="Csf1_N"/>
    <property type="match status" value="3"/>
</dbReference>
<gene>
    <name evidence="5" type="ORF">CANARDRAFT_28034</name>
</gene>
<feature type="compositionally biased region" description="Basic and acidic residues" evidence="1">
    <location>
        <begin position="197"/>
        <end position="209"/>
    </location>
</feature>
<evidence type="ECO:0000256" key="1">
    <source>
        <dbReference type="SAM" id="MobiDB-lite"/>
    </source>
</evidence>
<dbReference type="Pfam" id="PF25038">
    <property type="entry name" value="Csf1_C"/>
    <property type="match status" value="1"/>
</dbReference>
<keyword evidence="2" id="KW-0472">Membrane</keyword>
<keyword evidence="6" id="KW-1185">Reference proteome</keyword>
<dbReference type="GO" id="GO:0006113">
    <property type="term" value="P:fermentation"/>
    <property type="evidence" value="ECO:0007669"/>
    <property type="project" value="InterPro"/>
</dbReference>
<accession>A0A1E4T2K3</accession>
<evidence type="ECO:0000313" key="5">
    <source>
        <dbReference type="EMBL" id="ODV85974.1"/>
    </source>
</evidence>
<reference evidence="6" key="1">
    <citation type="submission" date="2016-04" db="EMBL/GenBank/DDBJ databases">
        <title>Comparative genomics of biotechnologically important yeasts.</title>
        <authorList>
            <consortium name="DOE Joint Genome Institute"/>
            <person name="Riley R."/>
            <person name="Haridas S."/>
            <person name="Wolfe K.H."/>
            <person name="Lopes M.R."/>
            <person name="Hittinger C.T."/>
            <person name="Goker M."/>
            <person name="Salamov A."/>
            <person name="Wisecaver J."/>
            <person name="Long T.M."/>
            <person name="Aerts A.L."/>
            <person name="Barry K."/>
            <person name="Choi C."/>
            <person name="Clum A."/>
            <person name="Coughlan A.Y."/>
            <person name="Deshpande S."/>
            <person name="Douglass A.P."/>
            <person name="Hanson S.J."/>
            <person name="Klenk H.-P."/>
            <person name="Labutti K."/>
            <person name="Lapidus A."/>
            <person name="Lindquist E."/>
            <person name="Lipzen A."/>
            <person name="Meier-Kolthoff J.P."/>
            <person name="Ohm R.A."/>
            <person name="Otillar R.P."/>
            <person name="Pangilinan J."/>
            <person name="Peng Y."/>
            <person name="Rokas A."/>
            <person name="Rosa C.A."/>
            <person name="Scheuner C."/>
            <person name="Sibirny A.A."/>
            <person name="Slot J.C."/>
            <person name="Stielow J.B."/>
            <person name="Sun H."/>
            <person name="Kurtzman C.P."/>
            <person name="Blackwell M."/>
            <person name="Grigoriev I.V."/>
            <person name="Jeffries T.W."/>
        </authorList>
    </citation>
    <scope>NUCLEOTIDE SEQUENCE [LARGE SCALE GENOMIC DNA]</scope>
    <source>
        <strain evidence="6">NRRL YB-2248</strain>
    </source>
</reference>
<dbReference type="STRING" id="983967.A0A1E4T2K3"/>
<evidence type="ECO:0000259" key="4">
    <source>
        <dbReference type="Pfam" id="PF25038"/>
    </source>
</evidence>
<feature type="region of interest" description="Disordered" evidence="1">
    <location>
        <begin position="361"/>
        <end position="381"/>
    </location>
</feature>
<dbReference type="EMBL" id="KV453851">
    <property type="protein sequence ID" value="ODV85974.1"/>
    <property type="molecule type" value="Genomic_DNA"/>
</dbReference>
<feature type="domain" description="Csf1 C-terminal region" evidence="4">
    <location>
        <begin position="2090"/>
        <end position="3036"/>
    </location>
</feature>
<organism evidence="5 6">
    <name type="scientific">[Candida] arabinofermentans NRRL YB-2248</name>
    <dbReference type="NCBI Taxonomy" id="983967"/>
    <lineage>
        <taxon>Eukaryota</taxon>
        <taxon>Fungi</taxon>
        <taxon>Dikarya</taxon>
        <taxon>Ascomycota</taxon>
        <taxon>Saccharomycotina</taxon>
        <taxon>Pichiomycetes</taxon>
        <taxon>Pichiales</taxon>
        <taxon>Pichiaceae</taxon>
        <taxon>Ogataea</taxon>
        <taxon>Ogataea/Candida clade</taxon>
    </lineage>
</organism>
<dbReference type="Proteomes" id="UP000094801">
    <property type="component" value="Unassembled WGS sequence"/>
</dbReference>
<dbReference type="InterPro" id="IPR056779">
    <property type="entry name" value="Csf1_C"/>
</dbReference>
<proteinExistence type="predicted"/>
<evidence type="ECO:0000313" key="6">
    <source>
        <dbReference type="Proteomes" id="UP000094801"/>
    </source>
</evidence>
<keyword evidence="2" id="KW-1133">Transmembrane helix</keyword>
<name>A0A1E4T2K3_9ASCO</name>
<evidence type="ECO:0000259" key="3">
    <source>
        <dbReference type="Pfam" id="PF21678"/>
    </source>
</evidence>
<dbReference type="OrthoDB" id="10051416at2759"/>
<keyword evidence="2" id="KW-0812">Transmembrane</keyword>
<evidence type="ECO:0008006" key="7">
    <source>
        <dbReference type="Google" id="ProtNLM"/>
    </source>
</evidence>
<dbReference type="PANTHER" id="PTHR32085">
    <property type="entry name" value="PROTEIN CSF1"/>
    <property type="match status" value="1"/>
</dbReference>
<feature type="region of interest" description="Disordered" evidence="1">
    <location>
        <begin position="178"/>
        <end position="216"/>
    </location>
</feature>
<feature type="domain" description="Csf1 N-terminal" evidence="3">
    <location>
        <begin position="829"/>
        <end position="1222"/>
    </location>
</feature>
<feature type="compositionally biased region" description="Low complexity" evidence="1">
    <location>
        <begin position="180"/>
        <end position="196"/>
    </location>
</feature>
<feature type="non-terminal residue" evidence="5">
    <location>
        <position position="3036"/>
    </location>
</feature>
<protein>
    <recommendedName>
        <fullName evidence="7">Protein CSF1</fullName>
    </recommendedName>
</protein>
<dbReference type="InterPro" id="IPR048636">
    <property type="entry name" value="Csf1_N"/>
</dbReference>
<dbReference type="GO" id="GO:0016020">
    <property type="term" value="C:membrane"/>
    <property type="evidence" value="ECO:0007669"/>
    <property type="project" value="InterPro"/>
</dbReference>
<feature type="region of interest" description="Disordered" evidence="1">
    <location>
        <begin position="329"/>
        <end position="349"/>
    </location>
</feature>
<evidence type="ECO:0000256" key="2">
    <source>
        <dbReference type="SAM" id="Phobius"/>
    </source>
</evidence>
<feature type="transmembrane region" description="Helical" evidence="2">
    <location>
        <begin position="20"/>
        <end position="40"/>
    </location>
</feature>
<dbReference type="InterPro" id="IPR029636">
    <property type="entry name" value="Csf1"/>
</dbReference>
<sequence length="3036" mass="342973">MDITSSFRDASVNSSSNLNWVFLVDWALMVIGGLGILFYFNRALAVLLSFILKYAIWKDTKVRIKFQSVKVSLLGGRIFFKNLTIITENNMILIHQGWFTWRYWLSSVRRSGLQLTSEIDTIKNSKLPTRFLLEAYGLEVFMYNRTPVFESILESLKKQDANLSNNKDFEQFLNHRTQQSTTTGSLSSTHSSSSASKESDGDACKEKTVPTELTKQPQSNLMKSFLDMMPISVEVKKGSFVIGNDRTLSLFVASYSSLKGSIDTQIPRSTFDMFSMVHNFRASQLQIFLKPNVTYKSIDQVTAEMERRLMNSQTGLLKRFIASFDKNVGRKPKQKQKKMDDGHEDDNEEWHGLERYLTGTTRANLSDSSSDSSFDSDDKPGSTSLVFEKSEYARYTHILDTDYVDIHYSYDIPDCVPAGNLLTEPIYGPDIGNGSSPPENGIDISISGGIVYYGPWADKERAYLHAMLFPTICRDAKPFTKLTSGMLRQYVGFKLYVEALDELTLRVPFREFSKDILFANLSDELPSSGPRSFAWLDVKVDKGSVINTSSSYIPTVEDGWKNTLEITFLNPEVTSSVNHNLFFKAKSHTVNASIGYPLKWNGETHWSFKMESQDTELYLVREHITLFTDLFGDFSSGDPTPYELFRPFLYTIDWDINNYTIFLNLNERNIVNNPLDFNENIYISFQGSCLNLKLDIPLDAIYKKSNTFNYKLSTSYFDLILDLPPWNTGYNFMKKKKLGESNNFVMQGSYTYFNAIEIDSIDTIILDCTCDDTTLECYGFLIRYVLMLKANYFGEFLHFQTLPEFIEGFRAGVVQTPVSTEDILGVKVRNETDLLFTFCVNNGCLILPSHIYDCESHLALHFDSLDIDLRFNNYYMDMQANFSQITTRFLDSCDESLIYETTRRKQSFEPELLVDGFTVHGHRMFGLPPDEPTYYCRWEFDAGDIIVDCQPFFIDALKISVAAIGVGYVDAENTLGIPIDIISDIVNLTFNTPKIEVKLNGDNYYLKAVLNELSFKLSDQATLNYNSRIDLNIEKIQVTAVQDSILIMDLETSLRFTDFVQKPLCQEKRAAQIKHIKLNDGPFHRCPFLLPEEERDSTYQRAFGSIKPFIPFPDVPPPITDDSLDLLLSEYPQQLQEALEDMENSDTSSLDDHDGYVKKSSPVHKEVMNLDDDCEYDNLVLNFGTLKAFISPVTALVLVDIKKRMKNLDIYTVMDSIQNGVITHMNLRMVKKAETINIKFDSPLISIKVAELIDSNDYLNIEILKPSIAASFKTSITKEESIALHSSLAQLDIELMKDNSHQLLAIVQGLEVGLLDNPSDTEFTVNKQQLSVDVDPKNVGWASEFVENLMVPFKEADRIFDSFKNDERNAKIELVYAASVAGVQHAIGHDPSCITKPTYISKFMDDHIRFQDSWKIAIRLRHVINSLPESWKDECNARFKSSKWEAPPSAKGRVLDIFENWRRWEFETIVDSYIFNEVFDLKDKAHSEKLVAFIINVSHLRLNVYPFENLIQFRKIELGFHSRSLAPDLKDMATSLMDKDVDHGVEVDLRIGAFVMDITRARVFTVTIVEILQDFSEKYSTRKVTDTELSTTTNESLISEKAGDRITEASLKAVDTKASYFSVNILVDEFEHTLGIERSSLKLYGRNSSISLFGIKLFDLMPFTLSMKNDAFHGDLLIESTKLIALQLLNHSIGIANTGSLISGDKRLDMSVGVASLNAILGTAKYVKAIDIFVKNEYPIIKPLIEEILHMSSKPADASDLPAQSISSSQFFDKIRSKINGTIFVQKILINLELMSPLLYELAFQDSGYDFSVSRTGIVGTCSILRVGSSLASNLKRNRMQYFLGSLEKLNCLLGLTSGDDHEYKVMLKIHADHCRLNISQFNLVVLMKRAYSDSKTVTRNLKLLEKAIESVNQLFSSIKPIDAGVVHSDPQNEGTCTKALWETVKLRLHASLDTFTFVSLISGRQVILDSSNFTVNLNTFDPLALAYKPYGEMNIPSAKLSFGMHGSQSSRFTVCDVNLRLKVSNFVNAHDLLQKLEISSDFCRLVLTPYFTKEIIGIVFDIQRTISTFNIEPTPTADSASPTDTFKTIMSFFSIRIVSKNLCIGWLFPNTGNSLHMTKNNIPGFIIGYESAEFICAKRAGKILVTGLYVSTAHGDSPSTYYAVSDESTSNSRAYFPLFELVYTVGENETGGRMLKAKLLGDKIDVKFQTSVFSVTESLLSSIASVQEKFDDVYQLPSKEVNSSAQAVSSKSMKTEADTDILSSISAKSVACMFKFDGASIMIMNEELEVNGEIPYFALQAPTIELAIKYSRCFTGPKKHIISVEALTSATDNLITSSCVPVIVDLIRSSRFFMRSVQYDRRKSVVVQPTQAELRQGQQQEQLSFDLERVFENIKVNFSLNIEPQRLTLSCDPTAKIEATVSTNGIRIMFNTDNDSVSGLVYVEDVKTELQHVYSKETSGAITFQDIILSATLASVDGRKRATTVAKIASIDAFLNVQQRQDLDLFRDIWIPGELYEDSVAVKQDNTMVHSTKSFAEHMRDVSLTAAYPWILSLLITKAMVRIDLGMSLGVLNVGFDGFWATSTKAVNWDQNVKLEFNKFSMFSDGRLGGVCTVEKIRMASAISWKKDTGVLDIPLVLLTAGFGSLEAKLSLDFHTFFVVDIKKAAVTIYNQRVENRPDKLVGKTSVESCSIYMTAMAASNFVDIYTIGLRIRQEIKISYHQVLNDSVVDRSSHYFTNSESRFSSVSLPKVKRSADDHPPAFTRASETFLDVIEKLRSDLDVKLGFLHIQIFPSSLLDSQALVIRIGSLKAKFIQDMSTKIENRLKLDMDDIAVSLSTLKNKVTEASLDSNSIESFVKLANSATGGSIFVFPSLHISMDMWQHYNSNLIEYTYTSSFGGKVDVGWKLGSVYFIREMWYSHATTLKSRLTALRIFTSEYELEEEDAFEENYKESIFESVNLEDKLKDYESDKKYEYVPLVEPHIEAPQLKDLGSATPPLEWFGLHRAKFPNLTHQFVIVSLQKLVKEAEIRYSKVL</sequence>
<feature type="domain" description="Csf1 N-terminal" evidence="3">
    <location>
        <begin position="1302"/>
        <end position="1497"/>
    </location>
</feature>
<dbReference type="PANTHER" id="PTHR32085:SF3">
    <property type="entry name" value="PROTEIN CSF1"/>
    <property type="match status" value="1"/>
</dbReference>
<feature type="domain" description="Csf1 N-terminal" evidence="3">
    <location>
        <begin position="36"/>
        <end position="818"/>
    </location>
</feature>